<accession>A0ACB0ZUS9</accession>
<dbReference type="EMBL" id="CAVMJV010000048">
    <property type="protein sequence ID" value="CAK5082743.1"/>
    <property type="molecule type" value="Genomic_DNA"/>
</dbReference>
<organism evidence="1 2">
    <name type="scientific">Meloidogyne enterolobii</name>
    <name type="common">Root-knot nematode worm</name>
    <name type="synonym">Meloidogyne mayaguensis</name>
    <dbReference type="NCBI Taxonomy" id="390850"/>
    <lineage>
        <taxon>Eukaryota</taxon>
        <taxon>Metazoa</taxon>
        <taxon>Ecdysozoa</taxon>
        <taxon>Nematoda</taxon>
        <taxon>Chromadorea</taxon>
        <taxon>Rhabditida</taxon>
        <taxon>Tylenchina</taxon>
        <taxon>Tylenchomorpha</taxon>
        <taxon>Tylenchoidea</taxon>
        <taxon>Meloidogynidae</taxon>
        <taxon>Meloidogyninae</taxon>
        <taxon>Meloidogyne</taxon>
    </lineage>
</organism>
<reference evidence="1" key="1">
    <citation type="submission" date="2023-11" db="EMBL/GenBank/DDBJ databases">
        <authorList>
            <person name="Poullet M."/>
        </authorList>
    </citation>
    <scope>NUCLEOTIDE SEQUENCE</scope>
    <source>
        <strain evidence="1">E1834</strain>
    </source>
</reference>
<evidence type="ECO:0000313" key="2">
    <source>
        <dbReference type="Proteomes" id="UP001497535"/>
    </source>
</evidence>
<protein>
    <submittedName>
        <fullName evidence="1">Uncharacterized protein</fullName>
    </submittedName>
</protein>
<proteinExistence type="predicted"/>
<name>A0ACB0ZUS9_MELEN</name>
<keyword evidence="2" id="KW-1185">Reference proteome</keyword>
<comment type="caution">
    <text evidence="1">The sequence shown here is derived from an EMBL/GenBank/DDBJ whole genome shotgun (WGS) entry which is preliminary data.</text>
</comment>
<evidence type="ECO:0000313" key="1">
    <source>
        <dbReference type="EMBL" id="CAK5082743.1"/>
    </source>
</evidence>
<gene>
    <name evidence="1" type="ORF">MENTE1834_LOCUS30043</name>
</gene>
<dbReference type="Proteomes" id="UP001497535">
    <property type="component" value="Unassembled WGS sequence"/>
</dbReference>
<sequence length="242" mass="26961">MNDLGLVESTEYVLIIAQLQNQGMLQQISSGVNGVQYDSFWKQSDGSNDGRDADALKTARRSIVPSPYARSLYDTTYSYLRALNLTKAQYGYLSTDLARNGTLINNMSNGEFIGNLKKEKENFLKILGETGTVILDSLGNREPTFYVTILDTQDQPQDVIQISILNSILSLTKKYTDESVIWANRGGKRPLYKPLCGYTGTECPQNMTTYILIGVGLILLLFFATISGVGYAIRRVFNFCVK</sequence>